<keyword evidence="4" id="KW-0138">CF(0)</keyword>
<keyword evidence="3" id="KW-0813">Transport</keyword>
<dbReference type="GO" id="GO:0046933">
    <property type="term" value="F:proton-transporting ATP synthase activity, rotational mechanism"/>
    <property type="evidence" value="ECO:0007669"/>
    <property type="project" value="TreeGrafter"/>
</dbReference>
<keyword evidence="6" id="KW-0375">Hydrogen ion transport</keyword>
<feature type="transmembrane region" description="Helical" evidence="14">
    <location>
        <begin position="12"/>
        <end position="32"/>
    </location>
</feature>
<evidence type="ECO:0000256" key="1">
    <source>
        <dbReference type="ARBA" id="ARBA00004141"/>
    </source>
</evidence>
<keyword evidence="10" id="KW-0066">ATP synthesis</keyword>
<dbReference type="NCBIfam" id="TIGR01131">
    <property type="entry name" value="ATP_synt_6_or_A"/>
    <property type="match status" value="1"/>
</dbReference>
<evidence type="ECO:0000256" key="5">
    <source>
        <dbReference type="ARBA" id="ARBA00022692"/>
    </source>
</evidence>
<comment type="similarity">
    <text evidence="2">Belongs to the ATPase A chain family.</text>
</comment>
<protein>
    <recommendedName>
        <fullName evidence="13">ATP synthase subunit a</fullName>
    </recommendedName>
</protein>
<evidence type="ECO:0000256" key="3">
    <source>
        <dbReference type="ARBA" id="ARBA00022448"/>
    </source>
</evidence>
<dbReference type="CDD" id="cd00310">
    <property type="entry name" value="ATP-synt_Fo_a_6"/>
    <property type="match status" value="1"/>
</dbReference>
<comment type="subunit">
    <text evidence="12">Component of the ATP synthase complex composed at least of ATP5F1A/subunit alpha, ATP5F1B/subunit beta, ATP5MC1/subunit c (homooctomer), MT-ATP6/subunit a, MT-ATP8/subunit 8, ATP5ME/subunit e, ATP5MF/subunit f, ATP5MG/subunit g, ATP5MK/subunit k, ATP5MJ/subunit j, ATP5F1C/subunit gamma, ATP5F1D/subunit delta, ATP5F1E/subunit epsilon, ATP5PF/subunit F6, ATP5PB/subunit b, ATP5PD/subunit d, ATP5PO/subunit OSCP. ATP synthase complex consists of a soluble F(1) head domain (subunits alpha(3) and beta(3)) - the catalytic core - and a membrane F(0) domain - the membrane proton channel (subunits c, a, 8, e, f, g, k and j). These two domains are linked by a central stalk (subunits gamma, delta, and epsilon) rotating inside the F1 region and a stationary peripheral stalk (subunits F6, b, d, and OSCP). Interacts with DNAJC30; interaction is direct.</text>
</comment>
<accession>A0A0A1H9T2</accession>
<gene>
    <name evidence="15" type="primary">AT6</name>
</gene>
<keyword evidence="7 14" id="KW-1133">Transmembrane helix</keyword>
<dbReference type="PANTHER" id="PTHR11410">
    <property type="entry name" value="ATP SYNTHASE SUBUNIT A"/>
    <property type="match status" value="1"/>
</dbReference>
<feature type="transmembrane region" description="Helical" evidence="14">
    <location>
        <begin position="204"/>
        <end position="222"/>
    </location>
</feature>
<dbReference type="SUPFAM" id="SSF81336">
    <property type="entry name" value="F1F0 ATP synthase subunit A"/>
    <property type="match status" value="1"/>
</dbReference>
<evidence type="ECO:0000256" key="7">
    <source>
        <dbReference type="ARBA" id="ARBA00022989"/>
    </source>
</evidence>
<evidence type="ECO:0000256" key="12">
    <source>
        <dbReference type="ARBA" id="ARBA00063051"/>
    </source>
</evidence>
<dbReference type="Gene3D" id="1.20.120.220">
    <property type="entry name" value="ATP synthase, F0 complex, subunit A"/>
    <property type="match status" value="1"/>
</dbReference>
<dbReference type="PRINTS" id="PR00123">
    <property type="entry name" value="ATPASEA"/>
</dbReference>
<name>A0A0A1H9T2_9SAUR</name>
<evidence type="ECO:0000313" key="15">
    <source>
        <dbReference type="EMBL" id="BAP90314.1"/>
    </source>
</evidence>
<dbReference type="AlphaFoldDB" id="A0A0A1H9T2"/>
<evidence type="ECO:0000256" key="10">
    <source>
        <dbReference type="ARBA" id="ARBA00023310"/>
    </source>
</evidence>
<evidence type="ECO:0000256" key="4">
    <source>
        <dbReference type="ARBA" id="ARBA00022547"/>
    </source>
</evidence>
<keyword evidence="8" id="KW-0406">Ion transport</keyword>
<comment type="catalytic activity">
    <reaction evidence="11">
        <text>H(+)(in) = H(+)(out)</text>
        <dbReference type="Rhea" id="RHEA:34979"/>
        <dbReference type="ChEBI" id="CHEBI:15378"/>
    </reaction>
</comment>
<keyword evidence="9 14" id="KW-0472">Membrane</keyword>
<keyword evidence="5 14" id="KW-0812">Transmembrane</keyword>
<proteinExistence type="inferred from homology"/>
<comment type="subcellular location">
    <subcellularLocation>
        <location evidence="1">Membrane</location>
        <topology evidence="1">Multi-pass membrane protein</topology>
    </subcellularLocation>
    <subcellularLocation>
        <location evidence="13">Mitochondrion inner membrane</location>
        <topology evidence="13">Multi-pass membrane protein</topology>
    </subcellularLocation>
</comment>
<dbReference type="GO" id="GO:0045259">
    <property type="term" value="C:proton-transporting ATP synthase complex"/>
    <property type="evidence" value="ECO:0007669"/>
    <property type="project" value="UniProtKB-KW"/>
</dbReference>
<evidence type="ECO:0000256" key="2">
    <source>
        <dbReference type="ARBA" id="ARBA00006810"/>
    </source>
</evidence>
<feature type="transmembrane region" description="Helical" evidence="14">
    <location>
        <begin position="98"/>
        <end position="117"/>
    </location>
</feature>
<dbReference type="InterPro" id="IPR000568">
    <property type="entry name" value="ATP_synth_F0_asu"/>
</dbReference>
<dbReference type="InterPro" id="IPR045083">
    <property type="entry name" value="ATP_synth_F0_asu_bact/mt"/>
</dbReference>
<dbReference type="PANTHER" id="PTHR11410:SF0">
    <property type="entry name" value="ATP SYNTHASE SUBUNIT A"/>
    <property type="match status" value="1"/>
</dbReference>
<keyword evidence="15" id="KW-0496">Mitochondrion</keyword>
<evidence type="ECO:0000256" key="11">
    <source>
        <dbReference type="ARBA" id="ARBA00024169"/>
    </source>
</evidence>
<dbReference type="GO" id="GO:0005743">
    <property type="term" value="C:mitochondrial inner membrane"/>
    <property type="evidence" value="ECO:0007669"/>
    <property type="project" value="UniProtKB-SubCell"/>
</dbReference>
<dbReference type="InterPro" id="IPR035908">
    <property type="entry name" value="F0_ATP_A_sf"/>
</dbReference>
<evidence type="ECO:0000256" key="9">
    <source>
        <dbReference type="ARBA" id="ARBA00023136"/>
    </source>
</evidence>
<reference evidence="15" key="1">
    <citation type="journal article" date="2014" name="BMC Genomics">
        <title>Gene rearrangements in gekkonid mitochondrial genomes with shuffling, loss, and reassignment of tRNA genes.</title>
        <authorList>
            <person name="Kumazawa Y."/>
            <person name="Miura S."/>
            <person name="Yamada C."/>
            <person name="Hashiguchi Y."/>
        </authorList>
    </citation>
    <scope>NUCLEOTIDE SEQUENCE</scope>
    <source>
        <strain evidence="15">Uebe3</strain>
    </source>
</reference>
<evidence type="ECO:0000256" key="14">
    <source>
        <dbReference type="SAM" id="Phobius"/>
    </source>
</evidence>
<feature type="transmembrane region" description="Helical" evidence="14">
    <location>
        <begin position="68"/>
        <end position="92"/>
    </location>
</feature>
<geneLocation type="mitochondrion" evidence="15"/>
<evidence type="ECO:0000256" key="8">
    <source>
        <dbReference type="ARBA" id="ARBA00023065"/>
    </source>
</evidence>
<evidence type="ECO:0000256" key="6">
    <source>
        <dbReference type="ARBA" id="ARBA00022781"/>
    </source>
</evidence>
<sequence length="226" mass="24705">MTMNLFDQFLIPYFIGVPLIVVSLLPTALCLTPPMRPLTGRMTMLLMWLMHNLTKQLLQQAPNQAHPWAMPLVATMLLLSLLNLLGLLPYTFTPTTQLSFNIGLAMPMWLATILLGLRKQLSKTIAHLLPAGSPPPLIPALVVIETISNIVRPLALSVRITANLTAGHLLVSLISMTLLTLISAAKAAAIFVTILLLLLTGLELAVALIQAYVFVLLVTLYLQENM</sequence>
<dbReference type="Pfam" id="PF00119">
    <property type="entry name" value="ATP-synt_A"/>
    <property type="match status" value="1"/>
</dbReference>
<dbReference type="EMBL" id="AB738950">
    <property type="protein sequence ID" value="BAP90314.1"/>
    <property type="molecule type" value="Genomic_DNA"/>
</dbReference>
<evidence type="ECO:0000256" key="13">
    <source>
        <dbReference type="RuleBase" id="RU004450"/>
    </source>
</evidence>
<organism evidence="15">
    <name type="scientific">Uroplatus ebenaui</name>
    <dbReference type="NCBI Taxonomy" id="357318"/>
    <lineage>
        <taxon>Eukaryota</taxon>
        <taxon>Metazoa</taxon>
        <taxon>Chordata</taxon>
        <taxon>Craniata</taxon>
        <taxon>Vertebrata</taxon>
        <taxon>Euteleostomi</taxon>
        <taxon>Lepidosauria</taxon>
        <taxon>Squamata</taxon>
        <taxon>Bifurcata</taxon>
        <taxon>Gekkota</taxon>
        <taxon>Gekkonidae</taxon>
        <taxon>Gekkoninae</taxon>
        <taxon>Uroplatus</taxon>
    </lineage>
</organism>
<feature type="transmembrane region" description="Helical" evidence="14">
    <location>
        <begin position="169"/>
        <end position="198"/>
    </location>
</feature>